<accession>A0ACB7NVT8</accession>
<protein>
    <submittedName>
        <fullName evidence="1">Uncharacterized protein</fullName>
    </submittedName>
</protein>
<gene>
    <name evidence="1" type="ORF">F5144DRAFT_404410</name>
</gene>
<organism evidence="1 2">
    <name type="scientific">Chaetomium tenue</name>
    <dbReference type="NCBI Taxonomy" id="1854479"/>
    <lineage>
        <taxon>Eukaryota</taxon>
        <taxon>Fungi</taxon>
        <taxon>Dikarya</taxon>
        <taxon>Ascomycota</taxon>
        <taxon>Pezizomycotina</taxon>
        <taxon>Sordariomycetes</taxon>
        <taxon>Sordariomycetidae</taxon>
        <taxon>Sordariales</taxon>
        <taxon>Chaetomiaceae</taxon>
        <taxon>Chaetomium</taxon>
    </lineage>
</organism>
<dbReference type="Proteomes" id="UP000724584">
    <property type="component" value="Unassembled WGS sequence"/>
</dbReference>
<evidence type="ECO:0000313" key="1">
    <source>
        <dbReference type="EMBL" id="KAH6613442.1"/>
    </source>
</evidence>
<name>A0ACB7NVT8_9PEZI</name>
<dbReference type="EMBL" id="JAGIZQ010000008">
    <property type="protein sequence ID" value="KAH6613442.1"/>
    <property type="molecule type" value="Genomic_DNA"/>
</dbReference>
<evidence type="ECO:0000313" key="2">
    <source>
        <dbReference type="Proteomes" id="UP000724584"/>
    </source>
</evidence>
<proteinExistence type="predicted"/>
<sequence>MKKRYVLAARWVLTAEIVYAVGSRRVQYVCTHPIVTLASFVSLRWPARDDVGNLRIPYYQHASCSCNISGRLLQDTIREHCRIGRYPTNQGARDRVARVRKGSGRPCVQPGPRRFRLPARAR</sequence>
<reference evidence="1 2" key="1">
    <citation type="journal article" date="2021" name="Nat. Commun.">
        <title>Genetic determinants of endophytism in the Arabidopsis root mycobiome.</title>
        <authorList>
            <person name="Mesny F."/>
            <person name="Miyauchi S."/>
            <person name="Thiergart T."/>
            <person name="Pickel B."/>
            <person name="Atanasova L."/>
            <person name="Karlsson M."/>
            <person name="Huettel B."/>
            <person name="Barry K.W."/>
            <person name="Haridas S."/>
            <person name="Chen C."/>
            <person name="Bauer D."/>
            <person name="Andreopoulos W."/>
            <person name="Pangilinan J."/>
            <person name="LaButti K."/>
            <person name="Riley R."/>
            <person name="Lipzen A."/>
            <person name="Clum A."/>
            <person name="Drula E."/>
            <person name="Henrissat B."/>
            <person name="Kohler A."/>
            <person name="Grigoriev I.V."/>
            <person name="Martin F.M."/>
            <person name="Hacquard S."/>
        </authorList>
    </citation>
    <scope>NUCLEOTIDE SEQUENCE [LARGE SCALE GENOMIC DNA]</scope>
    <source>
        <strain evidence="1 2">MPI-SDFR-AT-0079</strain>
    </source>
</reference>
<comment type="caution">
    <text evidence="1">The sequence shown here is derived from an EMBL/GenBank/DDBJ whole genome shotgun (WGS) entry which is preliminary data.</text>
</comment>
<keyword evidence="2" id="KW-1185">Reference proteome</keyword>